<dbReference type="InterPro" id="IPR000504">
    <property type="entry name" value="RRM_dom"/>
</dbReference>
<protein>
    <submittedName>
        <fullName evidence="7">(E)-beta-farnesene synthase-like</fullName>
    </submittedName>
</protein>
<dbReference type="InterPro" id="IPR050148">
    <property type="entry name" value="Terpene_synthase-like"/>
</dbReference>
<gene>
    <name evidence="7" type="ORF">Tci_049501</name>
</gene>
<dbReference type="SUPFAM" id="SSF48576">
    <property type="entry name" value="Terpenoid synthases"/>
    <property type="match status" value="2"/>
</dbReference>
<dbReference type="PANTHER" id="PTHR31225">
    <property type="entry name" value="OS04G0344100 PROTEIN-RELATED"/>
    <property type="match status" value="1"/>
</dbReference>
<feature type="compositionally biased region" description="Polar residues" evidence="5">
    <location>
        <begin position="630"/>
        <end position="660"/>
    </location>
</feature>
<dbReference type="GO" id="GO:0003723">
    <property type="term" value="F:RNA binding"/>
    <property type="evidence" value="ECO:0007669"/>
    <property type="project" value="UniProtKB-UniRule"/>
</dbReference>
<organism evidence="7">
    <name type="scientific">Tanacetum cinerariifolium</name>
    <name type="common">Dalmatian daisy</name>
    <name type="synonym">Chrysanthemum cinerariifolium</name>
    <dbReference type="NCBI Taxonomy" id="118510"/>
    <lineage>
        <taxon>Eukaryota</taxon>
        <taxon>Viridiplantae</taxon>
        <taxon>Streptophyta</taxon>
        <taxon>Embryophyta</taxon>
        <taxon>Tracheophyta</taxon>
        <taxon>Spermatophyta</taxon>
        <taxon>Magnoliopsida</taxon>
        <taxon>eudicotyledons</taxon>
        <taxon>Gunneridae</taxon>
        <taxon>Pentapetalae</taxon>
        <taxon>asterids</taxon>
        <taxon>campanulids</taxon>
        <taxon>Asterales</taxon>
        <taxon>Asteraceae</taxon>
        <taxon>Asteroideae</taxon>
        <taxon>Anthemideae</taxon>
        <taxon>Anthemidinae</taxon>
        <taxon>Tanacetum</taxon>
    </lineage>
</organism>
<keyword evidence="3" id="KW-0456">Lyase</keyword>
<evidence type="ECO:0000256" key="3">
    <source>
        <dbReference type="ARBA" id="ARBA00023239"/>
    </source>
</evidence>
<dbReference type="GO" id="GO:0016114">
    <property type="term" value="P:terpenoid biosynthetic process"/>
    <property type="evidence" value="ECO:0007669"/>
    <property type="project" value="InterPro"/>
</dbReference>
<evidence type="ECO:0000256" key="4">
    <source>
        <dbReference type="PROSITE-ProRule" id="PRU00176"/>
    </source>
</evidence>
<dbReference type="InterPro" id="IPR012677">
    <property type="entry name" value="Nucleotide-bd_a/b_plait_sf"/>
</dbReference>
<dbReference type="GO" id="GO:0000287">
    <property type="term" value="F:magnesium ion binding"/>
    <property type="evidence" value="ECO:0007669"/>
    <property type="project" value="InterPro"/>
</dbReference>
<evidence type="ECO:0000256" key="1">
    <source>
        <dbReference type="ARBA" id="ARBA00001946"/>
    </source>
</evidence>
<accession>A0A6L2MUH5</accession>
<name>A0A6L2MUH5_TANCI</name>
<dbReference type="InterPro" id="IPR005630">
    <property type="entry name" value="Terpene_synthase_metal-bd"/>
</dbReference>
<dbReference type="EMBL" id="BKCJ010007491">
    <property type="protein sequence ID" value="GEU77523.1"/>
    <property type="molecule type" value="Genomic_DNA"/>
</dbReference>
<dbReference type="Pfam" id="PF00076">
    <property type="entry name" value="RRM_1"/>
    <property type="match status" value="1"/>
</dbReference>
<proteinExistence type="predicted"/>
<dbReference type="InterPro" id="IPR035979">
    <property type="entry name" value="RBD_domain_sf"/>
</dbReference>
<feature type="region of interest" description="Disordered" evidence="5">
    <location>
        <begin position="1"/>
        <end position="20"/>
    </location>
</feature>
<comment type="cofactor">
    <cofactor evidence="1">
        <name>Mg(2+)</name>
        <dbReference type="ChEBI" id="CHEBI:18420"/>
    </cofactor>
</comment>
<dbReference type="PROSITE" id="PS50102">
    <property type="entry name" value="RRM"/>
    <property type="match status" value="1"/>
</dbReference>
<evidence type="ECO:0000256" key="2">
    <source>
        <dbReference type="ARBA" id="ARBA00022723"/>
    </source>
</evidence>
<evidence type="ECO:0000313" key="7">
    <source>
        <dbReference type="EMBL" id="GEU77523.1"/>
    </source>
</evidence>
<dbReference type="Gene3D" id="3.30.70.330">
    <property type="match status" value="1"/>
</dbReference>
<dbReference type="SUPFAM" id="SSF54928">
    <property type="entry name" value="RNA-binding domain, RBD"/>
    <property type="match status" value="1"/>
</dbReference>
<reference evidence="7" key="1">
    <citation type="journal article" date="2019" name="Sci. Rep.">
        <title>Draft genome of Tanacetum cinerariifolium, the natural source of mosquito coil.</title>
        <authorList>
            <person name="Yamashiro T."/>
            <person name="Shiraishi A."/>
            <person name="Satake H."/>
            <person name="Nakayama K."/>
        </authorList>
    </citation>
    <scope>NUCLEOTIDE SEQUENCE</scope>
</reference>
<dbReference type="AlphaFoldDB" id="A0A6L2MUH5"/>
<keyword evidence="2" id="KW-0479">Metal-binding</keyword>
<dbReference type="CDD" id="cd00590">
    <property type="entry name" value="RRM_SF"/>
    <property type="match status" value="1"/>
</dbReference>
<evidence type="ECO:0000256" key="5">
    <source>
        <dbReference type="SAM" id="MobiDB-lite"/>
    </source>
</evidence>
<sequence length="1039" mass="119370">MAIGTGHRSNNYSESKRNDHLDNYRCQEQRNKGIPNKSHPNFREEHKSFSSIFVSNIPWNASVQDLWDICNKCGVVIDVYIAAKRSKSGDRFGFIRFINVNDINQSNFYRWSRSCLDMLPEYMEVIYRELLDVHKEAEDLLEKKGKVYRSYYTKEMVKEYTRNLLIEAKWAKDGYIPIVQEHMSVTLVTCAYAIIIAKCYVHGDDSVTEDTFIWVSTYLPLVKALCLILRLMDDIATHKEEQERNHVASSVECYMKQYGVSEEQTRELFMKQVEDSWKVINQESLRPTDVKEYTRNLLIEAKWAKDGYIPIVQEHMSVTLVTCAYAIIIAKCYVHGDDSVTEDTFIWVSTYPPLVKALCLILRLMDDIATHKEEQERNHVASSVECYMKQYGVSEEQTRELFMKQVEDSWKVINQESLRPTDVPRPLLIPPINLARVCDVLYKRVQPRSENDPGRLVAALELLTKIWATAKVKKVNGVDQLQALIDEKKVVVSEAIIGRDLHLDDADGVKCLPNAEIFEEFARMVPRGLHGMSLAVPWHLLMVRNVDSPSKFLMYPRFVQVFLDHQVDDMTSHSTRYISPALTQKVYANMRRVGKGFSGVETPLFPSMLVQPQPQADEGVKVPIPYAQPSKPSAPSLTELQDPTLTPHNSPLQDQPTTPYGSFMPLLTTLMETCATLSQKGRLNQEEVDAASKGVSAVSAHELVSAAEPTVFDDEDVTITMAQTLIKLKEEKARILDEQIAQKLHDDESAVDKQVKERHADSITRYRDLKKKLVSIAQARKNMIIYLKNMASYKMEFFKGMTYDKVRPIFEKEYKKVQTMFKKDKDVQKIKKKRVADETLLQESFKKLRVAKVSGSKSTQEVPIDDSKEISEEDVKNILEIVPIPEFKVEALHVKYPIIDWEIYTEGPREYLVVLWNLVKEKFSSAEPTNDKERALWVKLKRLFEPNANDVPWKLQRYMHARLTWKLYSDSKDNAVQRSSRKCSKGVTTAKSSITTAGSTLVLLDKVATAVEDLKIYSKSLVLLEYMLVLLEQYQYCSV</sequence>
<dbReference type="Gene3D" id="1.10.600.10">
    <property type="entry name" value="Farnesyl Diphosphate Synthase"/>
    <property type="match status" value="2"/>
</dbReference>
<dbReference type="InterPro" id="IPR008949">
    <property type="entry name" value="Isoprenoid_synthase_dom_sf"/>
</dbReference>
<comment type="caution">
    <text evidence="7">The sequence shown here is derived from an EMBL/GenBank/DDBJ whole genome shotgun (WGS) entry which is preliminary data.</text>
</comment>
<dbReference type="PANTHER" id="PTHR31225:SF221">
    <property type="entry name" value="(-)-GERMACRENE D SYNTHASE"/>
    <property type="match status" value="1"/>
</dbReference>
<keyword evidence="4" id="KW-0694">RNA-binding</keyword>
<feature type="domain" description="RRM" evidence="6">
    <location>
        <begin position="50"/>
        <end position="106"/>
    </location>
</feature>
<dbReference type="GO" id="GO:0010333">
    <property type="term" value="F:terpene synthase activity"/>
    <property type="evidence" value="ECO:0007669"/>
    <property type="project" value="InterPro"/>
</dbReference>
<evidence type="ECO:0000259" key="6">
    <source>
        <dbReference type="PROSITE" id="PS50102"/>
    </source>
</evidence>
<feature type="region of interest" description="Disordered" evidence="5">
    <location>
        <begin position="620"/>
        <end position="663"/>
    </location>
</feature>
<dbReference type="Pfam" id="PF03936">
    <property type="entry name" value="Terpene_synth_C"/>
    <property type="match status" value="2"/>
</dbReference>